<proteinExistence type="predicted"/>
<name>A0ABT9APW7_9GAMM</name>
<dbReference type="EMBL" id="JAUQTG010000002">
    <property type="protein sequence ID" value="MDO7855892.1"/>
    <property type="molecule type" value="Genomic_DNA"/>
</dbReference>
<dbReference type="SUPFAM" id="SSF52540">
    <property type="entry name" value="P-loop containing nucleoside triphosphate hydrolases"/>
    <property type="match status" value="2"/>
</dbReference>
<gene>
    <name evidence="4" type="ORF">Q5E86_05810</name>
</gene>
<keyword evidence="2 4" id="KW-0067">ATP-binding</keyword>
<evidence type="ECO:0000259" key="3">
    <source>
        <dbReference type="PROSITE" id="PS50893"/>
    </source>
</evidence>
<dbReference type="GO" id="GO:0005524">
    <property type="term" value="F:ATP binding"/>
    <property type="evidence" value="ECO:0007669"/>
    <property type="project" value="UniProtKB-KW"/>
</dbReference>
<dbReference type="PROSITE" id="PS50893">
    <property type="entry name" value="ABC_TRANSPORTER_2"/>
    <property type="match status" value="2"/>
</dbReference>
<dbReference type="PANTHER" id="PTHR43038">
    <property type="entry name" value="ATP-BINDING CASSETTE, SUB-FAMILY H, MEMBER 1"/>
    <property type="match status" value="1"/>
</dbReference>
<dbReference type="CDD" id="cd03230">
    <property type="entry name" value="ABC_DR_subfamily_A"/>
    <property type="match status" value="1"/>
</dbReference>
<feature type="domain" description="ABC transporter" evidence="3">
    <location>
        <begin position="7"/>
        <end position="238"/>
    </location>
</feature>
<dbReference type="InterPro" id="IPR003439">
    <property type="entry name" value="ABC_transporter-like_ATP-bd"/>
</dbReference>
<dbReference type="PROSITE" id="PS00211">
    <property type="entry name" value="ABC_TRANSPORTER_1"/>
    <property type="match status" value="1"/>
</dbReference>
<accession>A0ABT9APW7</accession>
<organism evidence="4 5">
    <name type="scientific">Providencia huashanensis</name>
    <dbReference type="NCBI Taxonomy" id="3037798"/>
    <lineage>
        <taxon>Bacteria</taxon>
        <taxon>Pseudomonadati</taxon>
        <taxon>Pseudomonadota</taxon>
        <taxon>Gammaproteobacteria</taxon>
        <taxon>Enterobacterales</taxon>
        <taxon>Morganellaceae</taxon>
        <taxon>Providencia</taxon>
    </lineage>
</organism>
<evidence type="ECO:0000313" key="4">
    <source>
        <dbReference type="EMBL" id="MDO7855892.1"/>
    </source>
</evidence>
<keyword evidence="5" id="KW-1185">Reference proteome</keyword>
<dbReference type="InterPro" id="IPR017871">
    <property type="entry name" value="ABC_transporter-like_CS"/>
</dbReference>
<dbReference type="Proteomes" id="UP001176478">
    <property type="component" value="Unassembled WGS sequence"/>
</dbReference>
<evidence type="ECO:0000313" key="5">
    <source>
        <dbReference type="Proteomes" id="UP001176478"/>
    </source>
</evidence>
<reference evidence="4" key="2">
    <citation type="journal article" date="2024" name="Int. J. Antimicrob. Agents">
        <title>Identification of a novel Providencia species showing multi-drug-resistant in three patients with hospital-acquired infection.</title>
        <authorList>
            <person name="Yang W."/>
            <person name="Chen J."/>
            <person name="Yang F."/>
            <person name="Ji P."/>
            <person name="Shen S."/>
            <person name="Yin D."/>
            <person name="Hu F."/>
        </authorList>
    </citation>
    <scope>NUCLEOTIDE SEQUENCE</scope>
    <source>
        <strain evidence="4">CRE-138-0111</strain>
    </source>
</reference>
<dbReference type="InterPro" id="IPR027417">
    <property type="entry name" value="P-loop_NTPase"/>
</dbReference>
<keyword evidence="1" id="KW-0547">Nucleotide-binding</keyword>
<dbReference type="Gene3D" id="3.40.50.300">
    <property type="entry name" value="P-loop containing nucleotide triphosphate hydrolases"/>
    <property type="match status" value="2"/>
</dbReference>
<dbReference type="InterPro" id="IPR003593">
    <property type="entry name" value="AAA+_ATPase"/>
</dbReference>
<reference evidence="4" key="1">
    <citation type="submission" date="2023-07" db="EMBL/GenBank/DDBJ databases">
        <authorList>
            <person name="Yang W."/>
            <person name="Chen J."/>
            <person name="Ji P."/>
            <person name="Hu F."/>
        </authorList>
    </citation>
    <scope>NUCLEOTIDE SEQUENCE</scope>
    <source>
        <strain evidence="4">CRE-138-0111</strain>
    </source>
</reference>
<dbReference type="PANTHER" id="PTHR43038:SF3">
    <property type="entry name" value="ABC TRANSPORTER G FAMILY MEMBER 20 ISOFORM X1"/>
    <property type="match status" value="1"/>
</dbReference>
<evidence type="ECO:0000256" key="2">
    <source>
        <dbReference type="ARBA" id="ARBA00022840"/>
    </source>
</evidence>
<evidence type="ECO:0000256" key="1">
    <source>
        <dbReference type="ARBA" id="ARBA00022741"/>
    </source>
</evidence>
<comment type="caution">
    <text evidence="4">The sequence shown here is derived from an EMBL/GenBank/DDBJ whole genome shotgun (WGS) entry which is preliminary data.</text>
</comment>
<sequence length="610" mass="67160">MSDNYSIHLVNVEKTFVGLSAPAVESLTIDIHGGSVTGLVGPDGAGKTTLMRMLAGLLKPDSGKIRVMGLDPIEDSIAMRASLGYMPQKFGLYEDLTVQENLDLYADLRGIVGEERISTYRQLLSFTSLAPFTKRLAGKLSGGMKQKLGLACTLLGKPKVLLLDEPGVGVDPIARRELWQMVHTLADDGMLILWSTSYLDEAQQCKNVLLLNKGKQLYSGAPEVLTQKMAGRSYLLDAPANQKRTVLQNALVLPETTDGVIQGRYIRLILKPNASQANLLAALDMSDKKLIEAQPRFEDAFIDLLGGGPSHRSELAAIVPQIPANPQETVIEARNLTKKFGQFAATDRVNFQVKRGEIFGLLGPNGAGKSTTFKMMCALMKPTDGQALVLGMDLKTSSNKVRQHLGYMAQKFSLYGNLKVGQNLKFFSGVYGLHHKQQSSKIQEMVDAFNFTPIINQVTDSLPLGYKQRLALACSLMHEPDILFLDEPTSGVDPLTRREFWLHINGMVDKGVTVMVTTHFMDEAEYCDRIGLVYHGKIIAAGTPDELKQQVVTNDNPDPSMEDAFIGLINRYDKQQEAQWLNQLPIFHGVGSKRYVGKKLNKLSVTQAVH</sequence>
<dbReference type="SMART" id="SM00382">
    <property type="entry name" value="AAA"/>
    <property type="match status" value="2"/>
</dbReference>
<dbReference type="Pfam" id="PF00005">
    <property type="entry name" value="ABC_tran"/>
    <property type="match status" value="2"/>
</dbReference>
<protein>
    <submittedName>
        <fullName evidence="4">ATP-binding cassette domain-containing protein</fullName>
    </submittedName>
</protein>
<feature type="domain" description="ABC transporter" evidence="3">
    <location>
        <begin position="331"/>
        <end position="560"/>
    </location>
</feature>